<dbReference type="Proteomes" id="UP001469553">
    <property type="component" value="Unassembled WGS sequence"/>
</dbReference>
<dbReference type="SUPFAM" id="SSF56112">
    <property type="entry name" value="Protein kinase-like (PK-like)"/>
    <property type="match status" value="1"/>
</dbReference>
<reference evidence="2 3" key="1">
    <citation type="submission" date="2021-06" db="EMBL/GenBank/DDBJ databases">
        <authorList>
            <person name="Palmer J.M."/>
        </authorList>
    </citation>
    <scope>NUCLEOTIDE SEQUENCE [LARGE SCALE GENOMIC DNA]</scope>
    <source>
        <strain evidence="2 3">AS_MEX2019</strain>
        <tissue evidence="2">Muscle</tissue>
    </source>
</reference>
<name>A0ABV0YTJ7_9TELE</name>
<keyword evidence="3" id="KW-1185">Reference proteome</keyword>
<dbReference type="Gene3D" id="1.10.510.10">
    <property type="entry name" value="Transferase(Phosphotransferase) domain 1"/>
    <property type="match status" value="1"/>
</dbReference>
<evidence type="ECO:0000313" key="2">
    <source>
        <dbReference type="EMBL" id="MEQ2296735.1"/>
    </source>
</evidence>
<dbReference type="PROSITE" id="PS50011">
    <property type="entry name" value="PROTEIN_KINASE_DOM"/>
    <property type="match status" value="1"/>
</dbReference>
<comment type="caution">
    <text evidence="2">The sequence shown here is derived from an EMBL/GenBank/DDBJ whole genome shotgun (WGS) entry which is preliminary data.</text>
</comment>
<dbReference type="InterPro" id="IPR000719">
    <property type="entry name" value="Prot_kinase_dom"/>
</dbReference>
<sequence length="101" mass="11467">MYSTVSLGSAEWCKVKNLKKECVVGCEKCIFEKEQSSVMMTYYIFKPTLKGLCYLHFMRKIHREMKAGNILCDREGHAKLAGAGLAEHLTVRFDSTEPSTL</sequence>
<gene>
    <name evidence="2" type="ORF">AMECASPLE_027597</name>
</gene>
<protein>
    <recommendedName>
        <fullName evidence="1">Protein kinase domain-containing protein</fullName>
    </recommendedName>
</protein>
<accession>A0ABV0YTJ7</accession>
<evidence type="ECO:0000313" key="3">
    <source>
        <dbReference type="Proteomes" id="UP001469553"/>
    </source>
</evidence>
<evidence type="ECO:0000259" key="1">
    <source>
        <dbReference type="PROSITE" id="PS50011"/>
    </source>
</evidence>
<proteinExistence type="predicted"/>
<organism evidence="2 3">
    <name type="scientific">Ameca splendens</name>
    <dbReference type="NCBI Taxonomy" id="208324"/>
    <lineage>
        <taxon>Eukaryota</taxon>
        <taxon>Metazoa</taxon>
        <taxon>Chordata</taxon>
        <taxon>Craniata</taxon>
        <taxon>Vertebrata</taxon>
        <taxon>Euteleostomi</taxon>
        <taxon>Actinopterygii</taxon>
        <taxon>Neopterygii</taxon>
        <taxon>Teleostei</taxon>
        <taxon>Neoteleostei</taxon>
        <taxon>Acanthomorphata</taxon>
        <taxon>Ovalentaria</taxon>
        <taxon>Atherinomorphae</taxon>
        <taxon>Cyprinodontiformes</taxon>
        <taxon>Goodeidae</taxon>
        <taxon>Ameca</taxon>
    </lineage>
</organism>
<dbReference type="EMBL" id="JAHRIP010040557">
    <property type="protein sequence ID" value="MEQ2296735.1"/>
    <property type="molecule type" value="Genomic_DNA"/>
</dbReference>
<dbReference type="Pfam" id="PF00069">
    <property type="entry name" value="Pkinase"/>
    <property type="match status" value="1"/>
</dbReference>
<feature type="domain" description="Protein kinase" evidence="1">
    <location>
        <begin position="1"/>
        <end position="101"/>
    </location>
</feature>
<dbReference type="InterPro" id="IPR011009">
    <property type="entry name" value="Kinase-like_dom_sf"/>
</dbReference>